<reference evidence="5" key="1">
    <citation type="submission" date="2017-04" db="EMBL/GenBank/DDBJ databases">
        <authorList>
            <person name="Varghese N."/>
            <person name="Submissions S."/>
        </authorList>
    </citation>
    <scope>NUCLEOTIDE SEQUENCE [LARGE SCALE GENOMIC DNA]</scope>
    <source>
        <strain evidence="5">RKEM611</strain>
    </source>
</reference>
<dbReference type="PANTHER" id="PTHR31459">
    <property type="match status" value="1"/>
</dbReference>
<dbReference type="Proteomes" id="UP000192907">
    <property type="component" value="Unassembled WGS sequence"/>
</dbReference>
<evidence type="ECO:0000313" key="4">
    <source>
        <dbReference type="EMBL" id="SMF50103.1"/>
    </source>
</evidence>
<comment type="similarity">
    <text evidence="1">Belongs to the LEA type 2 family.</text>
</comment>
<organism evidence="4 5">
    <name type="scientific">Pseudobacteriovorax antillogorgiicola</name>
    <dbReference type="NCBI Taxonomy" id="1513793"/>
    <lineage>
        <taxon>Bacteria</taxon>
        <taxon>Pseudomonadati</taxon>
        <taxon>Bdellovibrionota</taxon>
        <taxon>Oligoflexia</taxon>
        <taxon>Oligoflexales</taxon>
        <taxon>Pseudobacteriovoracaceae</taxon>
        <taxon>Pseudobacteriovorax</taxon>
    </lineage>
</organism>
<keyword evidence="2" id="KW-0732">Signal</keyword>
<evidence type="ECO:0000256" key="1">
    <source>
        <dbReference type="ARBA" id="ARBA00005960"/>
    </source>
</evidence>
<dbReference type="InterPro" id="IPR045043">
    <property type="entry name" value="Lea14-like"/>
</dbReference>
<dbReference type="SUPFAM" id="SSF117070">
    <property type="entry name" value="LEA14-like"/>
    <property type="match status" value="1"/>
</dbReference>
<proteinExistence type="inferred from homology"/>
<dbReference type="RefSeq" id="WP_132319906.1">
    <property type="nucleotide sequence ID" value="NZ_FWZT01000015.1"/>
</dbReference>
<dbReference type="GO" id="GO:0009269">
    <property type="term" value="P:response to desiccation"/>
    <property type="evidence" value="ECO:0007669"/>
    <property type="project" value="InterPro"/>
</dbReference>
<sequence length="151" mass="16671">MAQNVLVVLFCVFLSSCSMLAKFVAEQPKVELSSISFSHLSLSRVELAFEVLVENPNSFELGLNRVDYEVFVSEQKIGKGHYQEAFRVAAKSKASLRIPFTLDTQAAISVAKEYFQRGGKLEARVKGQSEFSTPVGTFNSPFEASKAIVKP</sequence>
<gene>
    <name evidence="4" type="ORF">SAMN06296036_115158</name>
</gene>
<feature type="domain" description="Water stress and hypersensitive response" evidence="3">
    <location>
        <begin position="30"/>
        <end position="148"/>
    </location>
</feature>
<feature type="signal peptide" evidence="2">
    <location>
        <begin position="1"/>
        <end position="21"/>
    </location>
</feature>
<keyword evidence="5" id="KW-1185">Reference proteome</keyword>
<dbReference type="Gene3D" id="2.60.40.1820">
    <property type="match status" value="1"/>
</dbReference>
<feature type="chain" id="PRO_5012283236" evidence="2">
    <location>
        <begin position="22"/>
        <end position="151"/>
    </location>
</feature>
<name>A0A1Y6C842_9BACT</name>
<dbReference type="Pfam" id="PF03168">
    <property type="entry name" value="LEA_2"/>
    <property type="match status" value="1"/>
</dbReference>
<evidence type="ECO:0000259" key="3">
    <source>
        <dbReference type="SMART" id="SM00769"/>
    </source>
</evidence>
<dbReference type="InterPro" id="IPR013990">
    <property type="entry name" value="WHy-dom"/>
</dbReference>
<dbReference type="PANTHER" id="PTHR31459:SF2">
    <property type="entry name" value="OS03G0843300 PROTEIN"/>
    <property type="match status" value="1"/>
</dbReference>
<dbReference type="AlphaFoldDB" id="A0A1Y6C842"/>
<evidence type="ECO:0000256" key="2">
    <source>
        <dbReference type="SAM" id="SignalP"/>
    </source>
</evidence>
<accession>A0A1Y6C842</accession>
<dbReference type="EMBL" id="FWZT01000015">
    <property type="protein sequence ID" value="SMF50103.1"/>
    <property type="molecule type" value="Genomic_DNA"/>
</dbReference>
<dbReference type="InterPro" id="IPR004864">
    <property type="entry name" value="LEA_2"/>
</dbReference>
<evidence type="ECO:0000313" key="5">
    <source>
        <dbReference type="Proteomes" id="UP000192907"/>
    </source>
</evidence>
<dbReference type="STRING" id="1513793.SAMN06296036_115158"/>
<dbReference type="SMART" id="SM00769">
    <property type="entry name" value="WHy"/>
    <property type="match status" value="1"/>
</dbReference>
<protein>
    <submittedName>
        <fullName evidence="4">LEA14-like dessication related protein</fullName>
    </submittedName>
</protein>